<protein>
    <recommendedName>
        <fullName evidence="1">Apple domain-containing protein</fullName>
    </recommendedName>
</protein>
<dbReference type="AlphaFoldDB" id="A0A6C0EE84"/>
<feature type="domain" description="Apple" evidence="1">
    <location>
        <begin position="23"/>
        <end position="63"/>
    </location>
</feature>
<name>A0A6C0EE84_9ZZZZ</name>
<organism evidence="2">
    <name type="scientific">viral metagenome</name>
    <dbReference type="NCBI Taxonomy" id="1070528"/>
    <lineage>
        <taxon>unclassified sequences</taxon>
        <taxon>metagenomes</taxon>
        <taxon>organismal metagenomes</taxon>
    </lineage>
</organism>
<dbReference type="Pfam" id="PF00024">
    <property type="entry name" value="PAN_1"/>
    <property type="match status" value="1"/>
</dbReference>
<reference evidence="2" key="1">
    <citation type="journal article" date="2020" name="Nature">
        <title>Giant virus diversity and host interactions through global metagenomics.</title>
        <authorList>
            <person name="Schulz F."/>
            <person name="Roux S."/>
            <person name="Paez-Espino D."/>
            <person name="Jungbluth S."/>
            <person name="Walsh D.A."/>
            <person name="Denef V.J."/>
            <person name="McMahon K.D."/>
            <person name="Konstantinidis K.T."/>
            <person name="Eloe-Fadrosh E.A."/>
            <person name="Kyrpides N.C."/>
            <person name="Woyke T."/>
        </authorList>
    </citation>
    <scope>NUCLEOTIDE SEQUENCE</scope>
    <source>
        <strain evidence="2">GVMAG-M-3300023179-27</strain>
    </source>
</reference>
<evidence type="ECO:0000259" key="1">
    <source>
        <dbReference type="Pfam" id="PF00024"/>
    </source>
</evidence>
<dbReference type="EMBL" id="MN739773">
    <property type="protein sequence ID" value="QHT25655.1"/>
    <property type="molecule type" value="Genomic_DNA"/>
</dbReference>
<accession>A0A6C0EE84</accession>
<sequence>MIYIFIAIILILLIINSSNKIENYDGRISNISSYANCADICSSVYKCSGFGYDDKEKKCYISQFPIFGQPIAGLYRNEYKTSQQSCNKIRPIQNADGITDETLVMNRIYSCADNAIGNYEMYYFAKGKDPEKIQDPNITIDKIKGNKYNMYDIDFPKTKVDMNISLLSPELNKDNKKQIFIEDTNEHLGQYLYNHKCVANISKKQCMNHCAKNKDCVGFEWNPEISTKKGTYNNICCPKRYIDIVIPRRNKFKNGLYYDKKIINDYEDKPYVDVN</sequence>
<evidence type="ECO:0000313" key="2">
    <source>
        <dbReference type="EMBL" id="QHT25655.1"/>
    </source>
</evidence>
<proteinExistence type="predicted"/>
<dbReference type="InterPro" id="IPR003609">
    <property type="entry name" value="Pan_app"/>
</dbReference>